<feature type="region of interest" description="Disordered" evidence="10">
    <location>
        <begin position="2181"/>
        <end position="2249"/>
    </location>
</feature>
<keyword evidence="13" id="KW-1185">Reference proteome</keyword>
<dbReference type="PANTHER" id="PTHR45797">
    <property type="entry name" value="RAD54-LIKE"/>
    <property type="match status" value="1"/>
</dbReference>
<feature type="compositionally biased region" description="Low complexity" evidence="10">
    <location>
        <begin position="2135"/>
        <end position="2146"/>
    </location>
</feature>
<keyword evidence="8" id="KW-0539">Nucleus</keyword>
<feature type="compositionally biased region" description="Acidic residues" evidence="10">
    <location>
        <begin position="210"/>
        <end position="246"/>
    </location>
</feature>
<dbReference type="InterPro" id="IPR049730">
    <property type="entry name" value="SNF2/RAD54-like_C"/>
</dbReference>
<dbReference type="GO" id="GO:0005524">
    <property type="term" value="F:ATP binding"/>
    <property type="evidence" value="ECO:0007669"/>
    <property type="project" value="UniProtKB-KW"/>
</dbReference>
<evidence type="ECO:0000259" key="12">
    <source>
        <dbReference type="PROSITE" id="PS51194"/>
    </source>
</evidence>
<comment type="subcellular location">
    <subcellularLocation>
        <location evidence="1">Nucleus</location>
    </subcellularLocation>
</comment>
<protein>
    <submittedName>
        <fullName evidence="14">Helicase ARIP4</fullName>
    </submittedName>
</protein>
<feature type="region of interest" description="Disordered" evidence="10">
    <location>
        <begin position="1794"/>
        <end position="1833"/>
    </location>
</feature>
<feature type="compositionally biased region" description="Low complexity" evidence="10">
    <location>
        <begin position="174"/>
        <end position="209"/>
    </location>
</feature>
<dbReference type="InterPro" id="IPR044574">
    <property type="entry name" value="ARIP4-like"/>
</dbReference>
<dbReference type="SUPFAM" id="SSF52540">
    <property type="entry name" value="P-loop containing nucleoside triphosphate hydrolases"/>
    <property type="match status" value="2"/>
</dbReference>
<keyword evidence="6" id="KW-0067">ATP-binding</keyword>
<evidence type="ECO:0000256" key="2">
    <source>
        <dbReference type="ARBA" id="ARBA00007025"/>
    </source>
</evidence>
<dbReference type="SMART" id="SM00487">
    <property type="entry name" value="DEXDc"/>
    <property type="match status" value="1"/>
</dbReference>
<dbReference type="GO" id="GO:0016887">
    <property type="term" value="F:ATP hydrolysis activity"/>
    <property type="evidence" value="ECO:0007669"/>
    <property type="project" value="InterPro"/>
</dbReference>
<dbReference type="GO" id="GO:0003677">
    <property type="term" value="F:DNA binding"/>
    <property type="evidence" value="ECO:0007669"/>
    <property type="project" value="UniProtKB-KW"/>
</dbReference>
<keyword evidence="9" id="KW-0175">Coiled coil</keyword>
<feature type="domain" description="Helicase ATP-binding" evidence="11">
    <location>
        <begin position="498"/>
        <end position="720"/>
    </location>
</feature>
<feature type="compositionally biased region" description="Polar residues" evidence="10">
    <location>
        <begin position="1913"/>
        <end position="1941"/>
    </location>
</feature>
<dbReference type="Gene3D" id="3.40.50.300">
    <property type="entry name" value="P-loop containing nucleotide triphosphate hydrolases"/>
    <property type="match status" value="2"/>
</dbReference>
<name>A0A6P7S4D4_9MOLL</name>
<feature type="compositionally biased region" description="Basic and acidic residues" evidence="10">
    <location>
        <begin position="270"/>
        <end position="279"/>
    </location>
</feature>
<organism evidence="13 14">
    <name type="scientific">Octopus sinensis</name>
    <name type="common">East Asian common octopus</name>
    <dbReference type="NCBI Taxonomy" id="2607531"/>
    <lineage>
        <taxon>Eukaryota</taxon>
        <taxon>Metazoa</taxon>
        <taxon>Spiralia</taxon>
        <taxon>Lophotrochozoa</taxon>
        <taxon>Mollusca</taxon>
        <taxon>Cephalopoda</taxon>
        <taxon>Coleoidea</taxon>
        <taxon>Octopodiformes</taxon>
        <taxon>Octopoda</taxon>
        <taxon>Incirrata</taxon>
        <taxon>Octopodidae</taxon>
        <taxon>Octopus</taxon>
    </lineage>
</organism>
<dbReference type="InterPro" id="IPR038718">
    <property type="entry name" value="SNF2-like_sf"/>
</dbReference>
<dbReference type="Gene3D" id="1.20.120.850">
    <property type="entry name" value="SWI2/SNF2 ATPases, N-terminal domain"/>
    <property type="match status" value="1"/>
</dbReference>
<evidence type="ECO:0000313" key="13">
    <source>
        <dbReference type="Proteomes" id="UP000515154"/>
    </source>
</evidence>
<evidence type="ECO:0000259" key="11">
    <source>
        <dbReference type="PROSITE" id="PS51192"/>
    </source>
</evidence>
<dbReference type="InterPro" id="IPR001650">
    <property type="entry name" value="Helicase_C-like"/>
</dbReference>
<feature type="compositionally biased region" description="Polar residues" evidence="10">
    <location>
        <begin position="2105"/>
        <end position="2115"/>
    </location>
</feature>
<feature type="domain" description="Helicase C-terminal" evidence="12">
    <location>
        <begin position="1414"/>
        <end position="1577"/>
    </location>
</feature>
<dbReference type="InterPro" id="IPR014001">
    <property type="entry name" value="Helicase_ATP-bd"/>
</dbReference>
<dbReference type="PANTHER" id="PTHR45797:SF1">
    <property type="entry name" value="HELICASE ARIP4"/>
    <property type="match status" value="1"/>
</dbReference>
<dbReference type="PROSITE" id="PS51194">
    <property type="entry name" value="HELICASE_CTER"/>
    <property type="match status" value="1"/>
</dbReference>
<proteinExistence type="inferred from homology"/>
<feature type="compositionally biased region" description="Basic residues" evidence="10">
    <location>
        <begin position="280"/>
        <end position="305"/>
    </location>
</feature>
<dbReference type="GO" id="GO:0004386">
    <property type="term" value="F:helicase activity"/>
    <property type="evidence" value="ECO:0007669"/>
    <property type="project" value="UniProtKB-KW"/>
</dbReference>
<feature type="region of interest" description="Disordered" evidence="10">
    <location>
        <begin position="2047"/>
        <end position="2067"/>
    </location>
</feature>
<feature type="compositionally biased region" description="Polar residues" evidence="10">
    <location>
        <begin position="2183"/>
        <end position="2207"/>
    </location>
</feature>
<feature type="compositionally biased region" description="Basic and acidic residues" evidence="10">
    <location>
        <begin position="247"/>
        <end position="260"/>
    </location>
</feature>
<keyword evidence="7" id="KW-0238">DNA-binding</keyword>
<feature type="region of interest" description="Disordered" evidence="10">
    <location>
        <begin position="1913"/>
        <end position="1959"/>
    </location>
</feature>
<feature type="compositionally biased region" description="Basic and acidic residues" evidence="10">
    <location>
        <begin position="58"/>
        <end position="68"/>
    </location>
</feature>
<feature type="compositionally biased region" description="Basic and acidic residues" evidence="10">
    <location>
        <begin position="1293"/>
        <end position="1303"/>
    </location>
</feature>
<dbReference type="InterPro" id="IPR000330">
    <property type="entry name" value="SNF2_N"/>
</dbReference>
<dbReference type="Pfam" id="PF00271">
    <property type="entry name" value="Helicase_C"/>
    <property type="match status" value="1"/>
</dbReference>
<dbReference type="Pfam" id="PF00176">
    <property type="entry name" value="SNF2-rel_dom"/>
    <property type="match status" value="1"/>
</dbReference>
<dbReference type="RefSeq" id="XP_029633047.1">
    <property type="nucleotide sequence ID" value="XM_029777187.2"/>
</dbReference>
<feature type="compositionally biased region" description="Polar residues" evidence="10">
    <location>
        <begin position="45"/>
        <end position="56"/>
    </location>
</feature>
<evidence type="ECO:0000256" key="8">
    <source>
        <dbReference type="ARBA" id="ARBA00023242"/>
    </source>
</evidence>
<feature type="compositionally biased region" description="Acidic residues" evidence="10">
    <location>
        <begin position="420"/>
        <end position="435"/>
    </location>
</feature>
<dbReference type="InterPro" id="IPR027417">
    <property type="entry name" value="P-loop_NTPase"/>
</dbReference>
<sequence length="2249" mass="250024">METSVDNISSCNASANQLNDQMAEADYLDTLIAAVTSHKEDTQENDNLTDIQNEVNFDSEKTEDKNIEENLIGNDKMDPSSPQAHSEQSEERNDDDEEEEVKKEEPNTDGNKKKKKHKRKRAKKVENDDDESDSDIVESKQSKIEMEDIKDIKEESDVSFTPKDENEIKNESPSSSEDNAGSESSNSSDSDSSSSNSSSNEDGDSSSSSGDDDDEDGENDDDDDADADEDDEDDDDDGKDNEEEETQKDTEKVKSKEKSSRSKGRKKKKSDSNDEEKPKASSRKRKLTLKRQRKKEKEKTKRRNIRSILRDDQLEAETLAAQNEEMERQRRLQELKKQMQQKVIKPEEKDSQLKSLLQGDCSSAAFYLGTDQLGTEETNKQFSKDDVILLDSGDENKKKVLTDIIELSDDDDVVMIKSDEEPEEAEEEEEEEDMDNVGTHINDELNQPDETGNVLINIGHPEGDPDVFLPPHIADVIKPHQIGGIRFLYDNVIESQSRFKSSSGFGCILAHSMGLGKTIQLIGFIDIFLRFTEAQSVLCIVPINTIQNWLAEFNMWLPEKSPEDSEDKANLDVTTRNFKLFVINDNHKTTLARAKILDEWSRIGGVLLMGYEMYRLLVTKKCTFGPPPSRRKKKNNEPIIIDIEEEDMNKKLHLGIQKALVNPGPDLIVCDEGHRIKNSLSGVAQSLKNIKTKRRIVLTGYPLQNNLLEYWCMVDFVRPNYLGTKAEFCNMFERPIMNGQCVDSTREDVTLMRYRAHVLHSLLQGFIQRRGHSVLQFSLPPKQEHVFTIRMSNIQRQLYKKFMDCISDCEMGMWASYNPLKAFSTCCKIWNHPDVMWKIIQHQKTLLEDNDLDFEPDGKVNGVQSGGKKKNKTIGNSTRMNANTKKKILPEPINMKNNAHKCCSNNRSNTSDNLNLGFQPKGMGMNSCSGSRDNSCCNYNLGQDLGLCCNSGMQSCNSPGMNNTPSGNNTCNDNSLEQNMNFMSSKMSNMKDNNNQLSASYLSSTCHKDSNSGISTINQGCHINNEPRGDMVRNLEPGECMTRNESSQNNCINNDHMIPGSHIGMNASCDQTNTRHLMDSGSMNSENHIGSLGYLNTHSNSDAHGCLNASRHNDVNNVMNANDQMNLNYGLNSGSHMSGNSMNMVSRDVINSNCAIGDSSNLNSCPPSGLNFGNQSHCYDATNSNHNMGLSSLKSCAANTNNHLGGGSSMNYMSHLGPDITAGCSLTNDTMKNINIDSCEQITDIKSNVTCQMNNMNINPCQMNSDNQSHLNSNNTLGMGNMLLSNTNQNNQESKDDYSRDIGSHITPNTGLNSCSNNTQLNTTAKDCKNVNMCNKVSQNMNMQSTNMFGGSNSTAGAHVCNQSGTQGNIPTTTSTTEKKLDSNVLSLDWVAEIMKDYTPELLENGGKMVLLFSLIEESLKVSDKMLVFSQSLTTLNVIEDFLNRRQVPRPEMNENWCKNKSYFRLDGSTSAAEREKLINQFNSPDNNRVWLFLLSTRAGCLGINLIGANRVVIFDASWNPCHDCQAVCRVYRYGQQKHSYIYRLITDNTLEKKIYDRQINKQGMSDRVVDELNPENQFTRQQVDSLLHYVDQDLPEVKLDNFDSEGDSVLQTVLEKDGKWLTKEPFTHESLLLDQKSLRLTKKEKQLAKQGYVMEKKMNLNYSRQSYTMYYPKPGQSTQYYQGPGPWPNNMQAGERPVASVKPIISTPVPMSLPQVNFPLNQMLRSTVSGQQVKVVRPGVSVHQIVTTTDIMLPGSNNNSSYPDVIPAGQQIHVIKTPRGVYIRTNKGKIFAVRSKPPATSTTTSQTPPTSLSDLLLPPALPATSTSTSSGNLSNIGVSSSNLGSNNNAPGKNSLSFLESRPNNQIINSNNTEASNSSNYPDYLNYLRSLKPQFQSGYFPKALSSRNSNVGNSNFNSMLPQHMIQSPSSQQLSHFPVDSQASDRNKSFPSSTHQLGSHSLSLPATSLQKQMSLQKDNDICIISDDEGKMDNESEGIINAPTTLNLSSSSTDNCSNTDITNKSSSSFIHSPALDLPAMIDNIPLQTTTNTSNINLSSQSPYNSDSYVRSSPKLAQVVEMGNSASNNSCTVDSQQIGSNDFSTHSLLPTFSSIPQSENHHQHQGHRQPQISPIPVSNSGLSSASNLNMSSSNFSPSLPNLQQQSLYNIPNYSFGNMLSPHMLTNKKSGQSPIENSGYNPLPTFSPSIMNQAPINNNNNSNNNNNNPDNLNPRTNTSEPSLSHSQTLSSLL</sequence>
<feature type="compositionally biased region" description="Acidic residues" evidence="10">
    <location>
        <begin position="127"/>
        <end position="136"/>
    </location>
</feature>
<feature type="region of interest" description="Disordered" evidence="10">
    <location>
        <begin position="2105"/>
        <end position="2146"/>
    </location>
</feature>
<gene>
    <name evidence="14" type="primary">LOC115209081</name>
</gene>
<dbReference type="KEGG" id="osn:115209081"/>
<dbReference type="GO" id="GO:0005634">
    <property type="term" value="C:nucleus"/>
    <property type="evidence" value="ECO:0007669"/>
    <property type="project" value="UniProtKB-SubCell"/>
</dbReference>
<accession>A0A6P7S4D4</accession>
<dbReference type="PROSITE" id="PS51192">
    <property type="entry name" value="HELICASE_ATP_BIND_1"/>
    <property type="match status" value="1"/>
</dbReference>
<keyword evidence="3" id="KW-0547">Nucleotide-binding</keyword>
<feature type="coiled-coil region" evidence="9">
    <location>
        <begin position="309"/>
        <end position="342"/>
    </location>
</feature>
<reference evidence="14" key="1">
    <citation type="submission" date="2025-08" db="UniProtKB">
        <authorList>
            <consortium name="RefSeq"/>
        </authorList>
    </citation>
    <scope>IDENTIFICATION</scope>
</reference>
<dbReference type="CDD" id="cd18793">
    <property type="entry name" value="SF2_C_SNF"/>
    <property type="match status" value="1"/>
</dbReference>
<feature type="compositionally biased region" description="Low complexity" evidence="10">
    <location>
        <begin position="2208"/>
        <end position="2249"/>
    </location>
</feature>
<dbReference type="Proteomes" id="UP000515154">
    <property type="component" value="Linkage group LG3"/>
</dbReference>
<evidence type="ECO:0000256" key="10">
    <source>
        <dbReference type="SAM" id="MobiDB-lite"/>
    </source>
</evidence>
<evidence type="ECO:0000256" key="5">
    <source>
        <dbReference type="ARBA" id="ARBA00022806"/>
    </source>
</evidence>
<dbReference type="Gene3D" id="3.40.50.10810">
    <property type="entry name" value="Tandem AAA-ATPase domain"/>
    <property type="match status" value="1"/>
</dbReference>
<evidence type="ECO:0000256" key="7">
    <source>
        <dbReference type="ARBA" id="ARBA00023125"/>
    </source>
</evidence>
<evidence type="ECO:0000256" key="4">
    <source>
        <dbReference type="ARBA" id="ARBA00022801"/>
    </source>
</evidence>
<evidence type="ECO:0000313" key="14">
    <source>
        <dbReference type="RefSeq" id="XP_029633047.1"/>
    </source>
</evidence>
<feature type="compositionally biased region" description="Basic residues" evidence="10">
    <location>
        <begin position="112"/>
        <end position="123"/>
    </location>
</feature>
<feature type="region of interest" description="Disordered" evidence="10">
    <location>
        <begin position="38"/>
        <end position="306"/>
    </location>
</feature>
<feature type="region of interest" description="Disordered" evidence="10">
    <location>
        <begin position="1284"/>
        <end position="1305"/>
    </location>
</feature>
<feature type="compositionally biased region" description="Low complexity" evidence="10">
    <location>
        <begin position="1796"/>
        <end position="1833"/>
    </location>
</feature>
<evidence type="ECO:0000256" key="1">
    <source>
        <dbReference type="ARBA" id="ARBA00004123"/>
    </source>
</evidence>
<evidence type="ECO:0000256" key="9">
    <source>
        <dbReference type="SAM" id="Coils"/>
    </source>
</evidence>
<feature type="compositionally biased region" description="Basic and acidic residues" evidence="10">
    <location>
        <begin position="137"/>
        <end position="170"/>
    </location>
</feature>
<keyword evidence="5 14" id="KW-0347">Helicase</keyword>
<comment type="similarity">
    <text evidence="2">Belongs to the SNF2/RAD54 helicase family.</text>
</comment>
<feature type="region of interest" description="Disordered" evidence="10">
    <location>
        <begin position="417"/>
        <end position="436"/>
    </location>
</feature>
<evidence type="ECO:0000256" key="6">
    <source>
        <dbReference type="ARBA" id="ARBA00022840"/>
    </source>
</evidence>
<feature type="compositionally biased region" description="Polar residues" evidence="10">
    <location>
        <begin position="1948"/>
        <end position="1959"/>
    </location>
</feature>
<dbReference type="SMART" id="SM00490">
    <property type="entry name" value="HELICc"/>
    <property type="match status" value="1"/>
</dbReference>
<keyword evidence="4" id="KW-0378">Hydrolase</keyword>
<feature type="compositionally biased region" description="Low complexity" evidence="10">
    <location>
        <begin position="2047"/>
        <end position="2059"/>
    </location>
</feature>
<evidence type="ECO:0000256" key="3">
    <source>
        <dbReference type="ARBA" id="ARBA00022741"/>
    </source>
</evidence>